<dbReference type="InterPro" id="IPR003594">
    <property type="entry name" value="HATPase_dom"/>
</dbReference>
<dbReference type="SUPFAM" id="SSF47384">
    <property type="entry name" value="Homodimeric domain of signal transducing histidine kinase"/>
    <property type="match status" value="1"/>
</dbReference>
<reference evidence="7 8" key="1">
    <citation type="submission" date="2017-04" db="EMBL/GenBank/DDBJ databases">
        <authorList>
            <person name="Afonso C.L."/>
            <person name="Miller P.J."/>
            <person name="Scott M.A."/>
            <person name="Spackman E."/>
            <person name="Goraichik I."/>
            <person name="Dimitrov K.M."/>
            <person name="Suarez D.L."/>
            <person name="Swayne D.E."/>
        </authorList>
    </citation>
    <scope>NUCLEOTIDE SEQUENCE [LARGE SCALE GENOMIC DNA]</scope>
    <source>
        <strain evidence="7 8">DSM 5090</strain>
    </source>
</reference>
<evidence type="ECO:0000313" key="7">
    <source>
        <dbReference type="EMBL" id="SMC80202.1"/>
    </source>
</evidence>
<dbReference type="OrthoDB" id="9815750at2"/>
<dbReference type="AlphaFoldDB" id="A0A1W2C5Q0"/>
<gene>
    <name evidence="7" type="ORF">SAMN04488500_109136</name>
</gene>
<dbReference type="SUPFAM" id="SSF55874">
    <property type="entry name" value="ATPase domain of HSP90 chaperone/DNA topoisomerase II/histidine kinase"/>
    <property type="match status" value="1"/>
</dbReference>
<sequence>MNNIIINSNVAAAQLDRLNFASDMAANLTHEIRNPLTTVHGFLQYFKRKEEQQQRIELYELMISELDKINHIITEFLALDKNKALRLDKLNLNILLQKLLPSILSKAAAKDIHITLAMPEIPELLLDKEEIGKAILHLVYNAIEASPPQGTVVIETRVTSEHIALLVKDYGSGIETSVLEKLGTPFITDKTNRLGLGLPLCLRIAELHNASLHIDTKESGTTVGLLFNKPESVCSIP</sequence>
<feature type="domain" description="Histidine kinase" evidence="6">
    <location>
        <begin position="27"/>
        <end position="231"/>
    </location>
</feature>
<evidence type="ECO:0000256" key="1">
    <source>
        <dbReference type="ARBA" id="ARBA00000085"/>
    </source>
</evidence>
<dbReference type="PANTHER" id="PTHR43547:SF2">
    <property type="entry name" value="HYBRID SIGNAL TRANSDUCTION HISTIDINE KINASE C"/>
    <property type="match status" value="1"/>
</dbReference>
<protein>
    <recommendedName>
        <fullName evidence="2">histidine kinase</fullName>
        <ecNumber evidence="2">2.7.13.3</ecNumber>
    </recommendedName>
</protein>
<evidence type="ECO:0000259" key="6">
    <source>
        <dbReference type="PROSITE" id="PS50109"/>
    </source>
</evidence>
<organism evidence="7 8">
    <name type="scientific">Sporomusa malonica</name>
    <dbReference type="NCBI Taxonomy" id="112901"/>
    <lineage>
        <taxon>Bacteria</taxon>
        <taxon>Bacillati</taxon>
        <taxon>Bacillota</taxon>
        <taxon>Negativicutes</taxon>
        <taxon>Selenomonadales</taxon>
        <taxon>Sporomusaceae</taxon>
        <taxon>Sporomusa</taxon>
    </lineage>
</organism>
<dbReference type="InterPro" id="IPR036890">
    <property type="entry name" value="HATPase_C_sf"/>
</dbReference>
<dbReference type="EC" id="2.7.13.3" evidence="2"/>
<evidence type="ECO:0000256" key="5">
    <source>
        <dbReference type="ARBA" id="ARBA00023012"/>
    </source>
</evidence>
<evidence type="ECO:0000313" key="8">
    <source>
        <dbReference type="Proteomes" id="UP000192738"/>
    </source>
</evidence>
<dbReference type="STRING" id="112901.SAMN04488500_109136"/>
<dbReference type="Gene3D" id="1.10.287.130">
    <property type="match status" value="1"/>
</dbReference>
<dbReference type="Pfam" id="PF02518">
    <property type="entry name" value="HATPase_c"/>
    <property type="match status" value="1"/>
</dbReference>
<dbReference type="InterPro" id="IPR036097">
    <property type="entry name" value="HisK_dim/P_sf"/>
</dbReference>
<dbReference type="PROSITE" id="PS50109">
    <property type="entry name" value="HIS_KIN"/>
    <property type="match status" value="1"/>
</dbReference>
<dbReference type="InterPro" id="IPR005467">
    <property type="entry name" value="His_kinase_dom"/>
</dbReference>
<evidence type="ECO:0000256" key="3">
    <source>
        <dbReference type="ARBA" id="ARBA00022553"/>
    </source>
</evidence>
<keyword evidence="4 7" id="KW-0418">Kinase</keyword>
<keyword evidence="3" id="KW-0597">Phosphoprotein</keyword>
<keyword evidence="8" id="KW-1185">Reference proteome</keyword>
<dbReference type="EMBL" id="FWXI01000009">
    <property type="protein sequence ID" value="SMC80202.1"/>
    <property type="molecule type" value="Genomic_DNA"/>
</dbReference>
<accession>A0A1W2C5Q0</accession>
<evidence type="ECO:0000256" key="2">
    <source>
        <dbReference type="ARBA" id="ARBA00012438"/>
    </source>
</evidence>
<proteinExistence type="predicted"/>
<dbReference type="Proteomes" id="UP000192738">
    <property type="component" value="Unassembled WGS sequence"/>
</dbReference>
<name>A0A1W2C5Q0_9FIRM</name>
<dbReference type="InterPro" id="IPR003661">
    <property type="entry name" value="HisK_dim/P_dom"/>
</dbReference>
<dbReference type="Pfam" id="PF00512">
    <property type="entry name" value="HisKA"/>
    <property type="match status" value="1"/>
</dbReference>
<evidence type="ECO:0000256" key="4">
    <source>
        <dbReference type="ARBA" id="ARBA00022777"/>
    </source>
</evidence>
<keyword evidence="5" id="KW-0902">Two-component regulatory system</keyword>
<dbReference type="RefSeq" id="WP_084576036.1">
    <property type="nucleotide sequence ID" value="NZ_CP155572.1"/>
</dbReference>
<dbReference type="SMART" id="SM00388">
    <property type="entry name" value="HisKA"/>
    <property type="match status" value="1"/>
</dbReference>
<dbReference type="PANTHER" id="PTHR43547">
    <property type="entry name" value="TWO-COMPONENT HISTIDINE KINASE"/>
    <property type="match status" value="1"/>
</dbReference>
<keyword evidence="4 7" id="KW-0808">Transferase</keyword>
<dbReference type="CDD" id="cd00082">
    <property type="entry name" value="HisKA"/>
    <property type="match status" value="1"/>
</dbReference>
<dbReference type="Gene3D" id="3.30.565.10">
    <property type="entry name" value="Histidine kinase-like ATPase, C-terminal domain"/>
    <property type="match status" value="1"/>
</dbReference>
<comment type="catalytic activity">
    <reaction evidence="1">
        <text>ATP + protein L-histidine = ADP + protein N-phospho-L-histidine.</text>
        <dbReference type="EC" id="2.7.13.3"/>
    </reaction>
</comment>
<dbReference type="GO" id="GO:0000155">
    <property type="term" value="F:phosphorelay sensor kinase activity"/>
    <property type="evidence" value="ECO:0007669"/>
    <property type="project" value="InterPro"/>
</dbReference>
<dbReference type="SMART" id="SM00387">
    <property type="entry name" value="HATPase_c"/>
    <property type="match status" value="1"/>
</dbReference>